<accession>A0A448X9D2</accession>
<feature type="region of interest" description="Disordered" evidence="1">
    <location>
        <begin position="1"/>
        <end position="33"/>
    </location>
</feature>
<evidence type="ECO:0000313" key="2">
    <source>
        <dbReference type="EMBL" id="VEL31526.1"/>
    </source>
</evidence>
<reference evidence="2" key="1">
    <citation type="submission" date="2018-11" db="EMBL/GenBank/DDBJ databases">
        <authorList>
            <consortium name="Pathogen Informatics"/>
        </authorList>
    </citation>
    <scope>NUCLEOTIDE SEQUENCE</scope>
</reference>
<keyword evidence="3" id="KW-1185">Reference proteome</keyword>
<sequence>MILEPTRPIPKESTQPYHTLPGDTDKFDEEEQFSRSCVERPTNFSHLPGWPAVRTSYAAGVAGGARVVPVLRPPKGASGSSGGQTKIMAAVVGMNGQLTVRQWQVMSDYYEHDFFIRARSWGLCVAVIGTGVTTFCLSSQTWVVIGDCKNVFSCLVFHTLLRALNSSTC</sequence>
<comment type="caution">
    <text evidence="2">The sequence shown here is derived from an EMBL/GenBank/DDBJ whole genome shotgun (WGS) entry which is preliminary data.</text>
</comment>
<dbReference type="AlphaFoldDB" id="A0A448X9D2"/>
<name>A0A448X9D2_9PLAT</name>
<dbReference type="Proteomes" id="UP000784294">
    <property type="component" value="Unassembled WGS sequence"/>
</dbReference>
<organism evidence="2 3">
    <name type="scientific">Protopolystoma xenopodis</name>
    <dbReference type="NCBI Taxonomy" id="117903"/>
    <lineage>
        <taxon>Eukaryota</taxon>
        <taxon>Metazoa</taxon>
        <taxon>Spiralia</taxon>
        <taxon>Lophotrochozoa</taxon>
        <taxon>Platyhelminthes</taxon>
        <taxon>Monogenea</taxon>
        <taxon>Polyopisthocotylea</taxon>
        <taxon>Polystomatidea</taxon>
        <taxon>Polystomatidae</taxon>
        <taxon>Protopolystoma</taxon>
    </lineage>
</organism>
<dbReference type="EMBL" id="CAAALY010123530">
    <property type="protein sequence ID" value="VEL31526.1"/>
    <property type="molecule type" value="Genomic_DNA"/>
</dbReference>
<evidence type="ECO:0000313" key="3">
    <source>
        <dbReference type="Proteomes" id="UP000784294"/>
    </source>
</evidence>
<dbReference type="OrthoDB" id="6249883at2759"/>
<proteinExistence type="predicted"/>
<evidence type="ECO:0000256" key="1">
    <source>
        <dbReference type="SAM" id="MobiDB-lite"/>
    </source>
</evidence>
<protein>
    <submittedName>
        <fullName evidence="2">Uncharacterized protein</fullName>
    </submittedName>
</protein>
<gene>
    <name evidence="2" type="ORF">PXEA_LOCUS24966</name>
</gene>